<dbReference type="CDD" id="cd08493">
    <property type="entry name" value="PBP2_DppA_like"/>
    <property type="match status" value="1"/>
</dbReference>
<dbReference type="EMBL" id="VNHM01000017">
    <property type="protein sequence ID" value="TYO93877.1"/>
    <property type="molecule type" value="Genomic_DNA"/>
</dbReference>
<dbReference type="Gene3D" id="3.90.76.10">
    <property type="entry name" value="Dipeptide-binding Protein, Domain 1"/>
    <property type="match status" value="1"/>
</dbReference>
<comment type="caution">
    <text evidence="5">The sequence shown here is derived from an EMBL/GenBank/DDBJ whole genome shotgun (WGS) entry which is preliminary data.</text>
</comment>
<dbReference type="GO" id="GO:0015833">
    <property type="term" value="P:peptide transport"/>
    <property type="evidence" value="ECO:0007669"/>
    <property type="project" value="TreeGrafter"/>
</dbReference>
<evidence type="ECO:0000256" key="2">
    <source>
        <dbReference type="ARBA" id="ARBA00005695"/>
    </source>
</evidence>
<dbReference type="InterPro" id="IPR039424">
    <property type="entry name" value="SBP_5"/>
</dbReference>
<protein>
    <submittedName>
        <fullName evidence="5">Peptide/nickel transport system substrate-binding protein</fullName>
    </submittedName>
</protein>
<evidence type="ECO:0000313" key="6">
    <source>
        <dbReference type="Proteomes" id="UP000323166"/>
    </source>
</evidence>
<dbReference type="RefSeq" id="WP_166512510.1">
    <property type="nucleotide sequence ID" value="NZ_VNHM01000017.1"/>
</dbReference>
<dbReference type="InterPro" id="IPR000914">
    <property type="entry name" value="SBP_5_dom"/>
</dbReference>
<dbReference type="AlphaFoldDB" id="A0A5S4ZNY9"/>
<dbReference type="Gene3D" id="3.10.105.10">
    <property type="entry name" value="Dipeptide-binding Protein, Domain 3"/>
    <property type="match status" value="1"/>
</dbReference>
<dbReference type="GO" id="GO:0042597">
    <property type="term" value="C:periplasmic space"/>
    <property type="evidence" value="ECO:0007669"/>
    <property type="project" value="UniProtKB-ARBA"/>
</dbReference>
<dbReference type="PROSITE" id="PS01040">
    <property type="entry name" value="SBP_BACTERIAL_5"/>
    <property type="match status" value="1"/>
</dbReference>
<keyword evidence="3" id="KW-0732">Signal</keyword>
<dbReference type="InterPro" id="IPR023765">
    <property type="entry name" value="SBP_5_CS"/>
</dbReference>
<dbReference type="PIRSF" id="PIRSF002741">
    <property type="entry name" value="MppA"/>
    <property type="match status" value="1"/>
</dbReference>
<gene>
    <name evidence="5" type="ORF">LX24_02561</name>
</gene>
<evidence type="ECO:0000313" key="5">
    <source>
        <dbReference type="EMBL" id="TYO93877.1"/>
    </source>
</evidence>
<organism evidence="5 6">
    <name type="scientific">Desulfallas thermosapovorans DSM 6562</name>
    <dbReference type="NCBI Taxonomy" id="1121431"/>
    <lineage>
        <taxon>Bacteria</taxon>
        <taxon>Bacillati</taxon>
        <taxon>Bacillota</taxon>
        <taxon>Clostridia</taxon>
        <taxon>Eubacteriales</taxon>
        <taxon>Desulfallaceae</taxon>
        <taxon>Desulfallas</taxon>
    </lineage>
</organism>
<comment type="similarity">
    <text evidence="2">Belongs to the bacterial solute-binding protein 5 family.</text>
</comment>
<dbReference type="PANTHER" id="PTHR30290">
    <property type="entry name" value="PERIPLASMIC BINDING COMPONENT OF ABC TRANSPORTER"/>
    <property type="match status" value="1"/>
</dbReference>
<dbReference type="InterPro" id="IPR030678">
    <property type="entry name" value="Peptide/Ni-bd"/>
</dbReference>
<dbReference type="GO" id="GO:1904680">
    <property type="term" value="F:peptide transmembrane transporter activity"/>
    <property type="evidence" value="ECO:0007669"/>
    <property type="project" value="TreeGrafter"/>
</dbReference>
<dbReference type="Gene3D" id="3.40.190.10">
    <property type="entry name" value="Periplasmic binding protein-like II"/>
    <property type="match status" value="1"/>
</dbReference>
<keyword evidence="6" id="KW-1185">Reference proteome</keyword>
<reference evidence="5 6" key="1">
    <citation type="submission" date="2019-07" db="EMBL/GenBank/DDBJ databases">
        <title>Genomic Encyclopedia of Type Strains, Phase I: the one thousand microbial genomes (KMG-I) project.</title>
        <authorList>
            <person name="Kyrpides N."/>
        </authorList>
    </citation>
    <scope>NUCLEOTIDE SEQUENCE [LARGE SCALE GENOMIC DNA]</scope>
    <source>
        <strain evidence="5 6">DSM 6562</strain>
    </source>
</reference>
<dbReference type="PANTHER" id="PTHR30290:SF38">
    <property type="entry name" value="D,D-DIPEPTIDE-BINDING PERIPLASMIC PROTEIN DDPA-RELATED"/>
    <property type="match status" value="1"/>
</dbReference>
<evidence type="ECO:0000256" key="3">
    <source>
        <dbReference type="ARBA" id="ARBA00022729"/>
    </source>
</evidence>
<dbReference type="Pfam" id="PF00496">
    <property type="entry name" value="SBP_bac_5"/>
    <property type="match status" value="1"/>
</dbReference>
<dbReference type="GO" id="GO:0043190">
    <property type="term" value="C:ATP-binding cassette (ABC) transporter complex"/>
    <property type="evidence" value="ECO:0007669"/>
    <property type="project" value="InterPro"/>
</dbReference>
<sequence length="533" mass="58677">MTRSLGVLVISLFCLLLLAVFIKPELPTQGWLTTGRTGNNSTTGTGGTSIIIAQKYTVSTLDPAAAADTGSIRVIANIYEGLVRFKPGTTKIEPCLAQSWKVSEDGLIYTFDLRRNVSFHDGTPLDARAVQYSVQRQLTGKSTKNTAYAGFVYAPLDKVKVIDRHTIEFHLKYPYAAFLNNLAMPMAAPVVSPAAPRLQSGKLGAHPAGTGPFIYAGEKNGGLVLQANPDYWAGPARGEILFLTIPKADQRVQQLLSGQVDIALDLTFAQTARLRFKGYPVLRATGLDIGYLGFYTDRRPFNEPGVRQAVAAALNYREILEELWPQETRPAHGPLPPTVLGYDKGITQIDYAPDKCARLLKEAGYDKGLSFDLITYEQERPYAPGGGKVLAEALARSLAGHGISVQVRSYPWQQFKQALSRREGDAFLYGWISDNGDPDNFLYTLLAANQVKSGLNITRYHNEELETLLVSGRHTNDPEMRQQIYRAAQQVINRDVPWLVLNHSLHYAATSPLVKGFILSPTDWPLLNGVSKN</sequence>
<name>A0A5S4ZNY9_9FIRM</name>
<evidence type="ECO:0000259" key="4">
    <source>
        <dbReference type="Pfam" id="PF00496"/>
    </source>
</evidence>
<accession>A0A5S4ZNY9</accession>
<feature type="domain" description="Solute-binding protein family 5" evidence="4">
    <location>
        <begin position="91"/>
        <end position="450"/>
    </location>
</feature>
<dbReference type="SUPFAM" id="SSF53850">
    <property type="entry name" value="Periplasmic binding protein-like II"/>
    <property type="match status" value="1"/>
</dbReference>
<evidence type="ECO:0000256" key="1">
    <source>
        <dbReference type="ARBA" id="ARBA00004193"/>
    </source>
</evidence>
<proteinExistence type="inferred from homology"/>
<dbReference type="Proteomes" id="UP000323166">
    <property type="component" value="Unassembled WGS sequence"/>
</dbReference>
<comment type="subcellular location">
    <subcellularLocation>
        <location evidence="1">Cell membrane</location>
        <topology evidence="1">Lipid-anchor</topology>
    </subcellularLocation>
</comment>